<proteinExistence type="predicted"/>
<keyword evidence="3" id="KW-1185">Reference proteome</keyword>
<dbReference type="EMBL" id="LRCR01000060">
    <property type="protein sequence ID" value="KUQ79193.1"/>
    <property type="molecule type" value="Genomic_DNA"/>
</dbReference>
<evidence type="ECO:0000256" key="1">
    <source>
        <dbReference type="SAM" id="Phobius"/>
    </source>
</evidence>
<keyword evidence="1" id="KW-1133">Transmembrane helix</keyword>
<feature type="transmembrane region" description="Helical" evidence="1">
    <location>
        <begin position="22"/>
        <end position="41"/>
    </location>
</feature>
<evidence type="ECO:0000313" key="3">
    <source>
        <dbReference type="Proteomes" id="UP000064715"/>
    </source>
</evidence>
<dbReference type="Proteomes" id="UP000064715">
    <property type="component" value="Unassembled WGS sequence"/>
</dbReference>
<comment type="caution">
    <text evidence="2">The sequence shown here is derived from an EMBL/GenBank/DDBJ whole genome shotgun (WGS) entry which is preliminary data.</text>
</comment>
<evidence type="ECO:0000313" key="2">
    <source>
        <dbReference type="EMBL" id="KUQ79193.1"/>
    </source>
</evidence>
<reference evidence="3" key="1">
    <citation type="submission" date="2016-01" db="EMBL/GenBank/DDBJ databases">
        <title>WGS of SAMN04407783.</title>
        <authorList>
            <person name="Adams M."/>
            <person name="Sutton G."/>
            <person name="Nelson K."/>
            <person name="Thaden J."/>
            <person name="Fowler V."/>
            <person name="Mccorrison J."/>
            <person name="Sanka R."/>
            <person name="Brinkac L."/>
            <person name="Nierman W."/>
        </authorList>
    </citation>
    <scope>NUCLEOTIDE SEQUENCE [LARGE SCALE GENOMIC DNA]</scope>
    <source>
        <strain evidence="3">GN04363</strain>
    </source>
</reference>
<feature type="transmembrane region" description="Helical" evidence="1">
    <location>
        <begin position="86"/>
        <end position="104"/>
    </location>
</feature>
<protein>
    <submittedName>
        <fullName evidence="2">Uncharacterized protein</fullName>
    </submittedName>
</protein>
<organism evidence="2 3">
    <name type="scientific">Enterobacter genomosp. O</name>
    <dbReference type="NCBI Taxonomy" id="2364150"/>
    <lineage>
        <taxon>Bacteria</taxon>
        <taxon>Pseudomonadati</taxon>
        <taxon>Pseudomonadota</taxon>
        <taxon>Gammaproteobacteria</taxon>
        <taxon>Enterobacterales</taxon>
        <taxon>Enterobacteriaceae</taxon>
        <taxon>Enterobacter</taxon>
        <taxon>Enterobacter cloacae complex</taxon>
        <taxon>Enterobacter cloacae complex clade O</taxon>
    </lineage>
</organism>
<accession>A0A0X4EBU7</accession>
<keyword evidence="1" id="KW-0472">Membrane</keyword>
<name>A0A0X4EBU7_9ENTR</name>
<sequence length="109" mass="12769">MVAIKPILYKTDELNETELFRYIRFVNYITIAVLFASAGLLKNGVFIATYNQCAPERKYIFAGQDPFSRTLYNEFIEIAKLMQKRASCTTFTAIFLWLMLEWTINFTRS</sequence>
<gene>
    <name evidence="2" type="ORF">AWI28_07725</name>
</gene>
<keyword evidence="1" id="KW-0812">Transmembrane</keyword>
<dbReference type="AlphaFoldDB" id="A0A0X4EBU7"/>